<evidence type="ECO:0000256" key="4">
    <source>
        <dbReference type="ARBA" id="ARBA00023315"/>
    </source>
</evidence>
<comment type="similarity">
    <text evidence="1 5">Belongs to the acetyltransferase family. RimI subfamily.</text>
</comment>
<dbReference type="Pfam" id="PF00583">
    <property type="entry name" value="Acetyltransf_1"/>
    <property type="match status" value="1"/>
</dbReference>
<dbReference type="PANTHER" id="PTHR43420:SF44">
    <property type="entry name" value="ACETYLTRANSFERASE YPEA"/>
    <property type="match status" value="1"/>
</dbReference>
<dbReference type="EC" id="2.3.1.266" evidence="5"/>
<dbReference type="SUPFAM" id="SSF55729">
    <property type="entry name" value="Acyl-CoA N-acyltransferases (Nat)"/>
    <property type="match status" value="1"/>
</dbReference>
<dbReference type="InterPro" id="IPR016181">
    <property type="entry name" value="Acyl_CoA_acyltransferase"/>
</dbReference>
<keyword evidence="4" id="KW-0012">Acyltransferase</keyword>
<evidence type="ECO:0000256" key="5">
    <source>
        <dbReference type="RuleBase" id="RU363094"/>
    </source>
</evidence>
<accession>A0A6N3E2Y0</accession>
<dbReference type="GO" id="GO:0005737">
    <property type="term" value="C:cytoplasm"/>
    <property type="evidence" value="ECO:0007669"/>
    <property type="project" value="UniProtKB-SubCell"/>
</dbReference>
<reference evidence="7" key="1">
    <citation type="submission" date="2019-11" db="EMBL/GenBank/DDBJ databases">
        <authorList>
            <person name="Feng L."/>
        </authorList>
    </citation>
    <scope>NUCLEOTIDE SEQUENCE</scope>
    <source>
        <strain evidence="7">CParaputrificumLFYP93</strain>
    </source>
</reference>
<dbReference type="NCBIfam" id="TIGR01575">
    <property type="entry name" value="rimI"/>
    <property type="match status" value="1"/>
</dbReference>
<evidence type="ECO:0000256" key="1">
    <source>
        <dbReference type="ARBA" id="ARBA00005395"/>
    </source>
</evidence>
<evidence type="ECO:0000313" key="7">
    <source>
        <dbReference type="EMBL" id="VYU35430.1"/>
    </source>
</evidence>
<dbReference type="Gene3D" id="3.40.630.30">
    <property type="match status" value="1"/>
</dbReference>
<sequence>MSNISLSLMEECDLEDVLEVSSLSLKESWSKESFKKELSNPLAKYLVAKENNKVIGFAGVWTIVDEGHITNIAVHPNFRENGIGSMLLSSLIEHCKNWGCTSLTLEVRASNTPAQNLYKKYNFKEEGIRKKYYKDNNEDAIIMWYR</sequence>
<dbReference type="InterPro" id="IPR000182">
    <property type="entry name" value="GNAT_dom"/>
</dbReference>
<keyword evidence="3 7" id="KW-0808">Transferase</keyword>
<dbReference type="AlphaFoldDB" id="A0A6N3E2Y0"/>
<comment type="catalytic activity">
    <reaction evidence="5">
        <text>N-terminal L-alanyl-[ribosomal protein bS18] + acetyl-CoA = N-terminal N(alpha)-acetyl-L-alanyl-[ribosomal protein bS18] + CoA + H(+)</text>
        <dbReference type="Rhea" id="RHEA:43756"/>
        <dbReference type="Rhea" id="RHEA-COMP:10676"/>
        <dbReference type="Rhea" id="RHEA-COMP:10677"/>
        <dbReference type="ChEBI" id="CHEBI:15378"/>
        <dbReference type="ChEBI" id="CHEBI:57287"/>
        <dbReference type="ChEBI" id="CHEBI:57288"/>
        <dbReference type="ChEBI" id="CHEBI:64718"/>
        <dbReference type="ChEBI" id="CHEBI:83683"/>
        <dbReference type="EC" id="2.3.1.266"/>
    </reaction>
</comment>
<evidence type="ECO:0000259" key="6">
    <source>
        <dbReference type="PROSITE" id="PS51186"/>
    </source>
</evidence>
<comment type="function">
    <text evidence="5">Acetylates the N-terminal alanine of ribosomal protein bS18.</text>
</comment>
<evidence type="ECO:0000256" key="2">
    <source>
        <dbReference type="ARBA" id="ARBA00022490"/>
    </source>
</evidence>
<comment type="subcellular location">
    <subcellularLocation>
        <location evidence="5">Cytoplasm</location>
    </subcellularLocation>
</comment>
<proteinExistence type="inferred from homology"/>
<organism evidence="7">
    <name type="scientific">Clostridium paraputrificum</name>
    <dbReference type="NCBI Taxonomy" id="29363"/>
    <lineage>
        <taxon>Bacteria</taxon>
        <taxon>Bacillati</taxon>
        <taxon>Bacillota</taxon>
        <taxon>Clostridia</taxon>
        <taxon>Eubacteriales</taxon>
        <taxon>Clostridiaceae</taxon>
        <taxon>Clostridium</taxon>
    </lineage>
</organism>
<feature type="domain" description="N-acetyltransferase" evidence="6">
    <location>
        <begin position="4"/>
        <end position="146"/>
    </location>
</feature>
<evidence type="ECO:0000256" key="3">
    <source>
        <dbReference type="ARBA" id="ARBA00022679"/>
    </source>
</evidence>
<dbReference type="CDD" id="cd04301">
    <property type="entry name" value="NAT_SF"/>
    <property type="match status" value="1"/>
</dbReference>
<name>A0A6N3E2Y0_9CLOT</name>
<dbReference type="InterPro" id="IPR006464">
    <property type="entry name" value="AcTrfase_RimI/Ard1"/>
</dbReference>
<dbReference type="PANTHER" id="PTHR43420">
    <property type="entry name" value="ACETYLTRANSFERASE"/>
    <property type="match status" value="1"/>
</dbReference>
<dbReference type="PROSITE" id="PS51186">
    <property type="entry name" value="GNAT"/>
    <property type="match status" value="1"/>
</dbReference>
<protein>
    <recommendedName>
        <fullName evidence="5">[Ribosomal protein bS18]-alanine N-acetyltransferase</fullName>
        <ecNumber evidence="5">2.3.1.266</ecNumber>
    </recommendedName>
</protein>
<keyword evidence="2 5" id="KW-0963">Cytoplasm</keyword>
<dbReference type="EMBL" id="CACRTV010000050">
    <property type="protein sequence ID" value="VYU35430.1"/>
    <property type="molecule type" value="Genomic_DNA"/>
</dbReference>
<dbReference type="InterPro" id="IPR050680">
    <property type="entry name" value="YpeA/RimI_acetyltransf"/>
</dbReference>
<dbReference type="GO" id="GO:0008999">
    <property type="term" value="F:protein-N-terminal-alanine acetyltransferase activity"/>
    <property type="evidence" value="ECO:0007669"/>
    <property type="project" value="UniProtKB-EC"/>
</dbReference>
<gene>
    <name evidence="7" type="ORF">CPLFYP93_02071</name>
</gene>